<organism evidence="1 2">
    <name type="scientific">Mesorhabditis spiculigera</name>
    <dbReference type="NCBI Taxonomy" id="96644"/>
    <lineage>
        <taxon>Eukaryota</taxon>
        <taxon>Metazoa</taxon>
        <taxon>Ecdysozoa</taxon>
        <taxon>Nematoda</taxon>
        <taxon>Chromadorea</taxon>
        <taxon>Rhabditida</taxon>
        <taxon>Rhabditina</taxon>
        <taxon>Rhabditomorpha</taxon>
        <taxon>Rhabditoidea</taxon>
        <taxon>Rhabditidae</taxon>
        <taxon>Mesorhabditinae</taxon>
        <taxon>Mesorhabditis</taxon>
    </lineage>
</organism>
<dbReference type="AlphaFoldDB" id="A0AA36DFC2"/>
<dbReference type="EMBL" id="CATQJA010002702">
    <property type="protein sequence ID" value="CAJ0585178.1"/>
    <property type="molecule type" value="Genomic_DNA"/>
</dbReference>
<dbReference type="Proteomes" id="UP001177023">
    <property type="component" value="Unassembled WGS sequence"/>
</dbReference>
<keyword evidence="2" id="KW-1185">Reference proteome</keyword>
<reference evidence="1" key="1">
    <citation type="submission" date="2023-06" db="EMBL/GenBank/DDBJ databases">
        <authorList>
            <person name="Delattre M."/>
        </authorList>
    </citation>
    <scope>NUCLEOTIDE SEQUENCE</scope>
    <source>
        <strain evidence="1">AF72</strain>
    </source>
</reference>
<feature type="non-terminal residue" evidence="1">
    <location>
        <position position="1"/>
    </location>
</feature>
<evidence type="ECO:0000313" key="1">
    <source>
        <dbReference type="EMBL" id="CAJ0585178.1"/>
    </source>
</evidence>
<proteinExistence type="predicted"/>
<comment type="caution">
    <text evidence="1">The sequence shown here is derived from an EMBL/GenBank/DDBJ whole genome shotgun (WGS) entry which is preliminary data.</text>
</comment>
<evidence type="ECO:0000313" key="2">
    <source>
        <dbReference type="Proteomes" id="UP001177023"/>
    </source>
</evidence>
<gene>
    <name evidence="1" type="ORF">MSPICULIGERA_LOCUS23209</name>
</gene>
<protein>
    <submittedName>
        <fullName evidence="1">Uncharacterized protein</fullName>
    </submittedName>
</protein>
<accession>A0AA36DFC2</accession>
<sequence length="76" mass="8296">MDSRGPVDTVAAIASNNNRPVTDSNGNKVTVVATVMVKRLMARIGMRMREMDTAARANIPDLKMVPDLAEINLQEL</sequence>
<name>A0AA36DFC2_9BILA</name>